<evidence type="ECO:0000313" key="2">
    <source>
        <dbReference type="EMBL" id="KDR66777.1"/>
    </source>
</evidence>
<reference evidence="3" key="1">
    <citation type="journal article" date="2014" name="Proc. Natl. Acad. Sci. U.S.A.">
        <title>Extensive sampling of basidiomycete genomes demonstrates inadequacy of the white-rot/brown-rot paradigm for wood decay fungi.</title>
        <authorList>
            <person name="Riley R."/>
            <person name="Salamov A.A."/>
            <person name="Brown D.W."/>
            <person name="Nagy L.G."/>
            <person name="Floudas D."/>
            <person name="Held B.W."/>
            <person name="Levasseur A."/>
            <person name="Lombard V."/>
            <person name="Morin E."/>
            <person name="Otillar R."/>
            <person name="Lindquist E.A."/>
            <person name="Sun H."/>
            <person name="LaButti K.M."/>
            <person name="Schmutz J."/>
            <person name="Jabbour D."/>
            <person name="Luo H."/>
            <person name="Baker S.E."/>
            <person name="Pisabarro A.G."/>
            <person name="Walton J.D."/>
            <person name="Blanchette R.A."/>
            <person name="Henrissat B."/>
            <person name="Martin F."/>
            <person name="Cullen D."/>
            <person name="Hibbett D.S."/>
            <person name="Grigoriev I.V."/>
        </authorList>
    </citation>
    <scope>NUCLEOTIDE SEQUENCE [LARGE SCALE GENOMIC DNA]</scope>
    <source>
        <strain evidence="3">CBS 339.88</strain>
    </source>
</reference>
<accession>A0A067SA13</accession>
<organism evidence="2 3">
    <name type="scientific">Galerina marginata (strain CBS 339.88)</name>
    <dbReference type="NCBI Taxonomy" id="685588"/>
    <lineage>
        <taxon>Eukaryota</taxon>
        <taxon>Fungi</taxon>
        <taxon>Dikarya</taxon>
        <taxon>Basidiomycota</taxon>
        <taxon>Agaricomycotina</taxon>
        <taxon>Agaricomycetes</taxon>
        <taxon>Agaricomycetidae</taxon>
        <taxon>Agaricales</taxon>
        <taxon>Agaricineae</taxon>
        <taxon>Strophariaceae</taxon>
        <taxon>Galerina</taxon>
    </lineage>
</organism>
<proteinExistence type="predicted"/>
<sequence>MAPPPTQLRNNSKSPTPSDSENIPVLSMNTSQADLLKLRSCDRVSEIARRYEADKNEAQAKLNRLSRKFADITNDDDDNSGHSGRPKRRRTRHESPSADSEEDEVDSGRTASDERFVYQAGHKFFLLCGPWIRSGDDLLDTNIDEHYNTAERFEKDENKVQGQFREILDLLQQKFQQQALRQRWLRRQFMNVIKAQRYNTASRIRHSCASILGASESDIFKPEVRKAKFREEIGWVCDTGLYSSVDVPILHKGWSGEYSLSAAFLNPKLMGARWALSSDDTLQEVGSTTGIRYFKDFEEYLEILETGLRQKKKSVIGIIKQWDKKIFPNSESSLVAGQKNEESSGLKKVMELLAADSEEDDSQQDGNEEVGAAIQA</sequence>
<keyword evidence="3" id="KW-1185">Reference proteome</keyword>
<gene>
    <name evidence="2" type="ORF">GALMADRAFT_273440</name>
</gene>
<evidence type="ECO:0000256" key="1">
    <source>
        <dbReference type="SAM" id="MobiDB-lite"/>
    </source>
</evidence>
<dbReference type="OrthoDB" id="3248009at2759"/>
<feature type="compositionally biased region" description="Acidic residues" evidence="1">
    <location>
        <begin position="356"/>
        <end position="368"/>
    </location>
</feature>
<feature type="compositionally biased region" description="Polar residues" evidence="1">
    <location>
        <begin position="7"/>
        <end position="27"/>
    </location>
</feature>
<feature type="region of interest" description="Disordered" evidence="1">
    <location>
        <begin position="65"/>
        <end position="110"/>
    </location>
</feature>
<evidence type="ECO:0000313" key="3">
    <source>
        <dbReference type="Proteomes" id="UP000027222"/>
    </source>
</evidence>
<dbReference type="HOGENOM" id="CLU_660683_0_0_1"/>
<dbReference type="AlphaFoldDB" id="A0A067SA13"/>
<protein>
    <submittedName>
        <fullName evidence="2">Uncharacterized protein</fullName>
    </submittedName>
</protein>
<feature type="region of interest" description="Disordered" evidence="1">
    <location>
        <begin position="1"/>
        <end position="27"/>
    </location>
</feature>
<feature type="region of interest" description="Disordered" evidence="1">
    <location>
        <begin position="355"/>
        <end position="376"/>
    </location>
</feature>
<dbReference type="Proteomes" id="UP000027222">
    <property type="component" value="Unassembled WGS sequence"/>
</dbReference>
<dbReference type="STRING" id="685588.A0A067SA13"/>
<name>A0A067SA13_GALM3</name>
<dbReference type="EMBL" id="KL142420">
    <property type="protein sequence ID" value="KDR66777.1"/>
    <property type="molecule type" value="Genomic_DNA"/>
</dbReference>